<gene>
    <name evidence="3" type="ORF">G1H11_08730</name>
</gene>
<dbReference type="RefSeq" id="WP_163818128.1">
    <property type="nucleotide sequence ID" value="NZ_JAAGOB010000004.1"/>
</dbReference>
<dbReference type="AlphaFoldDB" id="A0A6N9YKK1"/>
<protein>
    <submittedName>
        <fullName evidence="3">Uncharacterized protein</fullName>
    </submittedName>
</protein>
<feature type="compositionally biased region" description="Low complexity" evidence="1">
    <location>
        <begin position="179"/>
        <end position="188"/>
    </location>
</feature>
<evidence type="ECO:0000256" key="1">
    <source>
        <dbReference type="SAM" id="MobiDB-lite"/>
    </source>
</evidence>
<keyword evidence="2" id="KW-0472">Membrane</keyword>
<reference evidence="3 4" key="1">
    <citation type="submission" date="2020-02" db="EMBL/GenBank/DDBJ databases">
        <authorList>
            <person name="Li X.-J."/>
            <person name="Feng X.-M."/>
        </authorList>
    </citation>
    <scope>NUCLEOTIDE SEQUENCE [LARGE SCALE GENOMIC DNA]</scope>
    <source>
        <strain evidence="3 4">CGMCC 4.7225</strain>
    </source>
</reference>
<dbReference type="EMBL" id="JAAGOB010000004">
    <property type="protein sequence ID" value="NED95398.1"/>
    <property type="molecule type" value="Genomic_DNA"/>
</dbReference>
<proteinExistence type="predicted"/>
<feature type="transmembrane region" description="Helical" evidence="2">
    <location>
        <begin position="12"/>
        <end position="33"/>
    </location>
</feature>
<feature type="region of interest" description="Disordered" evidence="1">
    <location>
        <begin position="156"/>
        <end position="213"/>
    </location>
</feature>
<feature type="transmembrane region" description="Helical" evidence="2">
    <location>
        <begin position="83"/>
        <end position="102"/>
    </location>
</feature>
<keyword evidence="2" id="KW-0812">Transmembrane</keyword>
<evidence type="ECO:0000313" key="4">
    <source>
        <dbReference type="Proteomes" id="UP000469185"/>
    </source>
</evidence>
<keyword evidence="2" id="KW-1133">Transmembrane helix</keyword>
<evidence type="ECO:0000256" key="2">
    <source>
        <dbReference type="SAM" id="Phobius"/>
    </source>
</evidence>
<keyword evidence="4" id="KW-1185">Reference proteome</keyword>
<feature type="transmembrane region" description="Helical" evidence="2">
    <location>
        <begin position="122"/>
        <end position="142"/>
    </location>
</feature>
<evidence type="ECO:0000313" key="3">
    <source>
        <dbReference type="EMBL" id="NED95398.1"/>
    </source>
</evidence>
<comment type="caution">
    <text evidence="3">The sequence shown here is derived from an EMBL/GenBank/DDBJ whole genome shotgun (WGS) entry which is preliminary data.</text>
</comment>
<organism evidence="3 4">
    <name type="scientific">Phytoactinopolyspora alkaliphila</name>
    <dbReference type="NCBI Taxonomy" id="1783498"/>
    <lineage>
        <taxon>Bacteria</taxon>
        <taxon>Bacillati</taxon>
        <taxon>Actinomycetota</taxon>
        <taxon>Actinomycetes</taxon>
        <taxon>Jiangellales</taxon>
        <taxon>Jiangellaceae</taxon>
        <taxon>Phytoactinopolyspora</taxon>
    </lineage>
</organism>
<dbReference type="Proteomes" id="UP000469185">
    <property type="component" value="Unassembled WGS sequence"/>
</dbReference>
<sequence length="213" mass="21720">MSGTFDVKSLPLYRQIALFGGALLFISLFLPWWRVSITGGPSGSESGWNGLGTLAGLLVILLIAWEVLRVLGQAAQVKFNQDLITAALAGLIALFGVIQFIRALTYGGGIPSGFGVSAGPGFGAYLILVFSLALGYAAYLAFQAAGGPAALKEAQSQVQGNKADTPEPAAAPVSEPRADVAPPAAETAPPAPPAEDVDASGTDEERPPGTPAS</sequence>
<name>A0A6N9YKK1_9ACTN</name>
<feature type="transmembrane region" description="Helical" evidence="2">
    <location>
        <begin position="53"/>
        <end position="71"/>
    </location>
</feature>
<accession>A0A6N9YKK1</accession>